<sequence length="183" mass="20182">MTYSLVVVTGGATRHSVSAMLAEKMREAVTSELEKHGDVRVHALHIGKFAYEIAEKLSGDDEDPELQETYEKIYSADGIITVSPVFKASYSGLYKLFWDLTDEDDLTDTPTFIGATGGTQRHSLMLDHTMRPLFGFMGAQVAPTAIYATPEEVTGTDQATLERRIARGAQQFAALVRNYKDAQ</sequence>
<dbReference type="AlphaFoldDB" id="A0A7H2BE96"/>
<evidence type="ECO:0000313" key="5">
    <source>
        <dbReference type="EMBL" id="QNV37992.1"/>
    </source>
</evidence>
<dbReference type="PANTHER" id="PTHR43408">
    <property type="entry name" value="FMN REDUCTASE (NADPH)"/>
    <property type="match status" value="1"/>
</dbReference>
<name>A0A7H2BE96_9MICC</name>
<dbReference type="RefSeq" id="WP_190724777.1">
    <property type="nucleotide sequence ID" value="NZ_CP061539.1"/>
</dbReference>
<accession>A0A7H2BE96</accession>
<organism evidence="5 6">
    <name type="scientific">Rothia terrae</name>
    <dbReference type="NCBI Taxonomy" id="396015"/>
    <lineage>
        <taxon>Bacteria</taxon>
        <taxon>Bacillati</taxon>
        <taxon>Actinomycetota</taxon>
        <taxon>Actinomycetes</taxon>
        <taxon>Micrococcales</taxon>
        <taxon>Micrococcaceae</taxon>
        <taxon>Rothia</taxon>
    </lineage>
</organism>
<dbReference type="NCBIfam" id="TIGR04037">
    <property type="entry name" value="LLM_duo_CE1759"/>
    <property type="match status" value="1"/>
</dbReference>
<dbReference type="Proteomes" id="UP000516404">
    <property type="component" value="Chromosome"/>
</dbReference>
<dbReference type="InterPro" id="IPR023932">
    <property type="entry name" value="CE1759_FMN_reduct"/>
</dbReference>
<proteinExistence type="predicted"/>
<dbReference type="InterPro" id="IPR029039">
    <property type="entry name" value="Flavoprotein-like_sf"/>
</dbReference>
<dbReference type="GO" id="GO:0016491">
    <property type="term" value="F:oxidoreductase activity"/>
    <property type="evidence" value="ECO:0007669"/>
    <property type="project" value="UniProtKB-KW"/>
</dbReference>
<reference evidence="5 6" key="1">
    <citation type="submission" date="2020-09" db="EMBL/GenBank/DDBJ databases">
        <title>Investigation of environmental microbes.</title>
        <authorList>
            <person name="Ou Y."/>
            <person name="Kang Q."/>
        </authorList>
    </citation>
    <scope>NUCLEOTIDE SEQUENCE [LARGE SCALE GENOMIC DNA]</scope>
    <source>
        <strain evidence="5 6">KJZ-14</strain>
    </source>
</reference>
<protein>
    <submittedName>
        <fullName evidence="5">NAD(P)H-dependent oxidoreductase</fullName>
    </submittedName>
</protein>
<dbReference type="EMBL" id="CP061539">
    <property type="protein sequence ID" value="QNV37992.1"/>
    <property type="molecule type" value="Genomic_DNA"/>
</dbReference>
<evidence type="ECO:0000256" key="3">
    <source>
        <dbReference type="ARBA" id="ARBA00023002"/>
    </source>
</evidence>
<dbReference type="KEGG" id="rter:IDM49_01445"/>
<keyword evidence="6" id="KW-1185">Reference proteome</keyword>
<feature type="domain" description="NADPH-dependent FMN reductase-like" evidence="4">
    <location>
        <begin position="5"/>
        <end position="150"/>
    </location>
</feature>
<dbReference type="Gene3D" id="3.40.50.360">
    <property type="match status" value="1"/>
</dbReference>
<gene>
    <name evidence="5" type="ORF">IDM49_01445</name>
</gene>
<evidence type="ECO:0000256" key="1">
    <source>
        <dbReference type="ARBA" id="ARBA00022630"/>
    </source>
</evidence>
<dbReference type="InterPro" id="IPR051814">
    <property type="entry name" value="NAD(P)H-dep_FMN_reductase"/>
</dbReference>
<dbReference type="GeneID" id="96622886"/>
<evidence type="ECO:0000256" key="2">
    <source>
        <dbReference type="ARBA" id="ARBA00022643"/>
    </source>
</evidence>
<keyword evidence="2" id="KW-0288">FMN</keyword>
<dbReference type="Pfam" id="PF03358">
    <property type="entry name" value="FMN_red"/>
    <property type="match status" value="1"/>
</dbReference>
<keyword evidence="1" id="KW-0285">Flavoprotein</keyword>
<dbReference type="InterPro" id="IPR005025">
    <property type="entry name" value="FMN_Rdtase-like_dom"/>
</dbReference>
<evidence type="ECO:0000259" key="4">
    <source>
        <dbReference type="Pfam" id="PF03358"/>
    </source>
</evidence>
<evidence type="ECO:0000313" key="6">
    <source>
        <dbReference type="Proteomes" id="UP000516404"/>
    </source>
</evidence>
<keyword evidence="3" id="KW-0560">Oxidoreductase</keyword>
<dbReference type="SUPFAM" id="SSF52218">
    <property type="entry name" value="Flavoproteins"/>
    <property type="match status" value="1"/>
</dbReference>
<dbReference type="PANTHER" id="PTHR43408:SF2">
    <property type="entry name" value="FMN REDUCTASE (NADPH)"/>
    <property type="match status" value="1"/>
</dbReference>